<reference evidence="2 3" key="1">
    <citation type="journal article" date="2010" name="Stand. Genomic Sci.">
        <title>Complete genome sequence of Denitrovibrio acetiphilus type strain (N2460).</title>
        <authorList>
            <person name="Kiss H."/>
            <person name="Lang E."/>
            <person name="Lapidus A."/>
            <person name="Copeland A."/>
            <person name="Nolan M."/>
            <person name="Glavina Del Rio T."/>
            <person name="Chen F."/>
            <person name="Lucas S."/>
            <person name="Tice H."/>
            <person name="Cheng J.F."/>
            <person name="Han C."/>
            <person name="Goodwin L."/>
            <person name="Pitluck S."/>
            <person name="Liolios K."/>
            <person name="Pati A."/>
            <person name="Ivanova N."/>
            <person name="Mavromatis K."/>
            <person name="Chen A."/>
            <person name="Palaniappan K."/>
            <person name="Land M."/>
            <person name="Hauser L."/>
            <person name="Chang Y.J."/>
            <person name="Jeffries C.D."/>
            <person name="Detter J.C."/>
            <person name="Brettin T."/>
            <person name="Spring S."/>
            <person name="Rohde M."/>
            <person name="Goker M."/>
            <person name="Woyke T."/>
            <person name="Bristow J."/>
            <person name="Eisen J.A."/>
            <person name="Markowitz V."/>
            <person name="Hugenholtz P."/>
            <person name="Kyrpides N.C."/>
            <person name="Klenk H.P."/>
        </authorList>
    </citation>
    <scope>NUCLEOTIDE SEQUENCE [LARGE SCALE GENOMIC DNA]</scope>
    <source>
        <strain evidence="3">DSM 12809 / NBRC 114555 / N2460</strain>
    </source>
</reference>
<gene>
    <name evidence="2" type="ordered locus">Dacet_0963</name>
</gene>
<feature type="transmembrane region" description="Helical" evidence="1">
    <location>
        <begin position="100"/>
        <end position="126"/>
    </location>
</feature>
<protein>
    <submittedName>
        <fullName evidence="2">Uncharacterized protein</fullName>
    </submittedName>
</protein>
<name>D4H695_DENA2</name>
<sequence>MFKRIFKKEYKKLRYVVLGAFLLNVGLVVKMCLNTRAAFTLNPSVNVWLDIIEQNSLFFSSVSDVLQASAVIIGFMQFLPEVEKKRFRISCHLPVSEAGMIFAMTAAGIIFISAIALFDMACISAMGRVYFPEDINSAVTPIFFADFMGAVVLYIYAVVITLEPHKLRKAMLVVILFPLTGLFAGEGYRIYDGELIPFVFLMCLIVPIVLSPAYRFRKGDF</sequence>
<keyword evidence="1" id="KW-1133">Transmembrane helix</keyword>
<dbReference type="KEGG" id="dap:Dacet_0963"/>
<feature type="transmembrane region" description="Helical" evidence="1">
    <location>
        <begin position="12"/>
        <end position="37"/>
    </location>
</feature>
<dbReference type="HOGENOM" id="CLU_108014_0_0_0"/>
<dbReference type="AlphaFoldDB" id="D4H695"/>
<keyword evidence="3" id="KW-1185">Reference proteome</keyword>
<evidence type="ECO:0000256" key="1">
    <source>
        <dbReference type="SAM" id="Phobius"/>
    </source>
</evidence>
<accession>D4H695</accession>
<keyword evidence="1" id="KW-0812">Transmembrane</keyword>
<dbReference type="PaxDb" id="522772-Dacet_0963"/>
<dbReference type="EMBL" id="CP001968">
    <property type="protein sequence ID" value="ADD67741.1"/>
    <property type="molecule type" value="Genomic_DNA"/>
</dbReference>
<organism evidence="2 3">
    <name type="scientific">Denitrovibrio acetiphilus (strain DSM 12809 / NBRC 114555 / N2460)</name>
    <dbReference type="NCBI Taxonomy" id="522772"/>
    <lineage>
        <taxon>Bacteria</taxon>
        <taxon>Pseudomonadati</taxon>
        <taxon>Deferribacterota</taxon>
        <taxon>Deferribacteres</taxon>
        <taxon>Deferribacterales</taxon>
        <taxon>Geovibrionaceae</taxon>
        <taxon>Denitrovibrio</taxon>
    </lineage>
</organism>
<evidence type="ECO:0000313" key="3">
    <source>
        <dbReference type="Proteomes" id="UP000002012"/>
    </source>
</evidence>
<feature type="transmembrane region" description="Helical" evidence="1">
    <location>
        <begin position="171"/>
        <end position="190"/>
    </location>
</feature>
<feature type="transmembrane region" description="Helical" evidence="1">
    <location>
        <begin position="138"/>
        <end position="159"/>
    </location>
</feature>
<dbReference type="OrthoDB" id="5764958at2"/>
<proteinExistence type="predicted"/>
<evidence type="ECO:0000313" key="2">
    <source>
        <dbReference type="EMBL" id="ADD67741.1"/>
    </source>
</evidence>
<dbReference type="RefSeq" id="WP_013010272.1">
    <property type="nucleotide sequence ID" value="NC_013943.1"/>
</dbReference>
<dbReference type="STRING" id="522772.Dacet_0963"/>
<dbReference type="Proteomes" id="UP000002012">
    <property type="component" value="Chromosome"/>
</dbReference>
<feature type="transmembrane region" description="Helical" evidence="1">
    <location>
        <begin position="57"/>
        <end position="79"/>
    </location>
</feature>
<dbReference type="InParanoid" id="D4H695"/>
<keyword evidence="1" id="KW-0472">Membrane</keyword>
<feature type="transmembrane region" description="Helical" evidence="1">
    <location>
        <begin position="196"/>
        <end position="216"/>
    </location>
</feature>